<reference evidence="2" key="3">
    <citation type="submission" date="2025-09" db="UniProtKB">
        <authorList>
            <consortium name="Ensembl"/>
        </authorList>
    </citation>
    <scope>IDENTIFICATION</scope>
</reference>
<dbReference type="Pfam" id="PF01352">
    <property type="entry name" value="KRAB"/>
    <property type="match status" value="1"/>
</dbReference>
<dbReference type="SMART" id="SM00349">
    <property type="entry name" value="KRAB"/>
    <property type="match status" value="1"/>
</dbReference>
<reference evidence="2" key="1">
    <citation type="submission" date="2019-08" db="EMBL/GenBank/DDBJ databases">
        <title>Three high-quality genomes provides insights into domestication of ducks.</title>
        <authorList>
            <person name="Hou Z.C."/>
            <person name="Zhu F."/>
            <person name="Yin Z.T."/>
            <person name="Zhang F."/>
        </authorList>
    </citation>
    <scope>NUCLEOTIDE SEQUENCE [LARGE SCALE GENOMIC DNA]</scope>
</reference>
<dbReference type="AlphaFoldDB" id="A0A8B9T6T4"/>
<dbReference type="CDD" id="cd07765">
    <property type="entry name" value="KRAB_A-box"/>
    <property type="match status" value="1"/>
</dbReference>
<evidence type="ECO:0000313" key="3">
    <source>
        <dbReference type="Proteomes" id="UP000694400"/>
    </source>
</evidence>
<organism evidence="2 3">
    <name type="scientific">Anas platyrhynchos</name>
    <name type="common">Mallard</name>
    <name type="synonym">Anas boschas</name>
    <dbReference type="NCBI Taxonomy" id="8839"/>
    <lineage>
        <taxon>Eukaryota</taxon>
        <taxon>Metazoa</taxon>
        <taxon>Chordata</taxon>
        <taxon>Craniata</taxon>
        <taxon>Vertebrata</taxon>
        <taxon>Euteleostomi</taxon>
        <taxon>Archelosauria</taxon>
        <taxon>Archosauria</taxon>
        <taxon>Dinosauria</taxon>
        <taxon>Saurischia</taxon>
        <taxon>Theropoda</taxon>
        <taxon>Coelurosauria</taxon>
        <taxon>Aves</taxon>
        <taxon>Neognathae</taxon>
        <taxon>Galloanserae</taxon>
        <taxon>Anseriformes</taxon>
        <taxon>Anatidae</taxon>
        <taxon>Anatinae</taxon>
        <taxon>Anas</taxon>
    </lineage>
</organism>
<dbReference type="InterPro" id="IPR050169">
    <property type="entry name" value="Krueppel_C2H2_ZnF"/>
</dbReference>
<sequence length="111" mass="11989">MSVLRAVHGAAAPRAARAHGTAVAPPAVGATLLQFMPVTFEDVAIYFSPEEWAELAGWQRQLYREVMLENFEALASLGEERDGAAGPGSIHGSLMELGSWTLPLFHAWTLI</sequence>
<dbReference type="GO" id="GO:0006355">
    <property type="term" value="P:regulation of DNA-templated transcription"/>
    <property type="evidence" value="ECO:0007669"/>
    <property type="project" value="InterPro"/>
</dbReference>
<dbReference type="Gene3D" id="6.10.140.140">
    <property type="match status" value="1"/>
</dbReference>
<feature type="domain" description="KRAB" evidence="1">
    <location>
        <begin position="38"/>
        <end position="111"/>
    </location>
</feature>
<evidence type="ECO:0000259" key="1">
    <source>
        <dbReference type="PROSITE" id="PS50805"/>
    </source>
</evidence>
<dbReference type="Ensembl" id="ENSAPLT00020017713.1">
    <property type="protein sequence ID" value="ENSAPLP00020016411.1"/>
    <property type="gene ID" value="ENSAPLG00020011825.1"/>
</dbReference>
<dbReference type="InterPro" id="IPR036051">
    <property type="entry name" value="KRAB_dom_sf"/>
</dbReference>
<dbReference type="PROSITE" id="PS50805">
    <property type="entry name" value="KRAB"/>
    <property type="match status" value="1"/>
</dbReference>
<proteinExistence type="predicted"/>
<reference evidence="2" key="2">
    <citation type="submission" date="2025-08" db="UniProtKB">
        <authorList>
            <consortium name="Ensembl"/>
        </authorList>
    </citation>
    <scope>IDENTIFICATION</scope>
</reference>
<protein>
    <recommendedName>
        <fullName evidence="1">KRAB domain-containing protein</fullName>
    </recommendedName>
</protein>
<dbReference type="SUPFAM" id="SSF109640">
    <property type="entry name" value="KRAB domain (Kruppel-associated box)"/>
    <property type="match status" value="1"/>
</dbReference>
<dbReference type="PANTHER" id="PTHR23232">
    <property type="entry name" value="KRAB DOMAIN C2H2 ZINC FINGER"/>
    <property type="match status" value="1"/>
</dbReference>
<dbReference type="InterPro" id="IPR001909">
    <property type="entry name" value="KRAB"/>
</dbReference>
<evidence type="ECO:0000313" key="2">
    <source>
        <dbReference type="Ensembl" id="ENSAPLP00020016411.1"/>
    </source>
</evidence>
<accession>A0A8B9T6T4</accession>
<dbReference type="PANTHER" id="PTHR23232:SF142">
    <property type="entry name" value="GASTRULA ZINC FINGER PROTEIN XLCGF57.1-LIKE-RELATED"/>
    <property type="match status" value="1"/>
</dbReference>
<name>A0A8B9T6T4_ANAPL</name>
<dbReference type="Proteomes" id="UP000694400">
    <property type="component" value="Chromosome 2"/>
</dbReference>